<dbReference type="InterPro" id="IPR007231">
    <property type="entry name" value="Nucleoporin_int_Nup93/Nic96"/>
</dbReference>
<dbReference type="EMBL" id="KN847571">
    <property type="protein sequence ID" value="KIV99809.1"/>
    <property type="molecule type" value="Genomic_DNA"/>
</dbReference>
<keyword evidence="3" id="KW-0653">Protein transport</keyword>
<protein>
    <recommendedName>
        <fullName evidence="8">Nuclear pore protein</fullName>
    </recommendedName>
</protein>
<accession>A0A0D2A0F6</accession>
<keyword evidence="3" id="KW-0811">Translocation</keyword>
<evidence type="ECO:0008006" key="8">
    <source>
        <dbReference type="Google" id="ProtNLM"/>
    </source>
</evidence>
<feature type="region of interest" description="Disordered" evidence="5">
    <location>
        <begin position="78"/>
        <end position="150"/>
    </location>
</feature>
<gene>
    <name evidence="6" type="ORF">PV09_08613</name>
</gene>
<evidence type="ECO:0000313" key="6">
    <source>
        <dbReference type="EMBL" id="KIV99809.1"/>
    </source>
</evidence>
<evidence type="ECO:0000256" key="2">
    <source>
        <dbReference type="ARBA" id="ARBA00010186"/>
    </source>
</evidence>
<keyword evidence="3" id="KW-0509">mRNA transport</keyword>
<dbReference type="PANTHER" id="PTHR11225">
    <property type="entry name" value="NUCLEAR PORE COMPLEX PROTEIN NUP93 NUCLEOPORIN NUP93 DEAD EYE PROTEIN"/>
    <property type="match status" value="1"/>
</dbReference>
<feature type="region of interest" description="Disordered" evidence="5">
    <location>
        <begin position="313"/>
        <end position="365"/>
    </location>
</feature>
<keyword evidence="3" id="KW-0813">Transport</keyword>
<dbReference type="VEuPathDB" id="FungiDB:PV09_08613"/>
<evidence type="ECO:0000256" key="4">
    <source>
        <dbReference type="ARBA" id="ARBA00023242"/>
    </source>
</evidence>
<dbReference type="InParanoid" id="A0A0D2A0F6"/>
<keyword evidence="3" id="KW-0906">Nuclear pore complex</keyword>
<dbReference type="GO" id="GO:0017056">
    <property type="term" value="F:structural constituent of nuclear pore"/>
    <property type="evidence" value="ECO:0007669"/>
    <property type="project" value="InterPro"/>
</dbReference>
<feature type="compositionally biased region" description="Low complexity" evidence="5">
    <location>
        <begin position="46"/>
        <end position="64"/>
    </location>
</feature>
<dbReference type="GO" id="GO:0005643">
    <property type="term" value="C:nuclear pore"/>
    <property type="evidence" value="ECO:0007669"/>
    <property type="project" value="UniProtKB-SubCell"/>
</dbReference>
<dbReference type="GO" id="GO:0006606">
    <property type="term" value="P:protein import into nucleus"/>
    <property type="evidence" value="ECO:0007669"/>
    <property type="project" value="TreeGrafter"/>
</dbReference>
<organism evidence="6 7">
    <name type="scientific">Verruconis gallopava</name>
    <dbReference type="NCBI Taxonomy" id="253628"/>
    <lineage>
        <taxon>Eukaryota</taxon>
        <taxon>Fungi</taxon>
        <taxon>Dikarya</taxon>
        <taxon>Ascomycota</taxon>
        <taxon>Pezizomycotina</taxon>
        <taxon>Dothideomycetes</taxon>
        <taxon>Pleosporomycetidae</taxon>
        <taxon>Venturiales</taxon>
        <taxon>Sympoventuriaceae</taxon>
        <taxon>Verruconis</taxon>
    </lineage>
</organism>
<dbReference type="AlphaFoldDB" id="A0A0D2A0F6"/>
<keyword evidence="7" id="KW-1185">Reference proteome</keyword>
<evidence type="ECO:0000256" key="1">
    <source>
        <dbReference type="ARBA" id="ARBA00004567"/>
    </source>
</evidence>
<dbReference type="HOGENOM" id="CLU_011846_0_0_1"/>
<dbReference type="OrthoDB" id="203824at2759"/>
<dbReference type="RefSeq" id="XP_016209679.1">
    <property type="nucleotide sequence ID" value="XM_016362537.1"/>
</dbReference>
<dbReference type="PANTHER" id="PTHR11225:SF4">
    <property type="entry name" value="NUCLEAR PORE COMPLEX PROTEIN NUP93"/>
    <property type="match status" value="1"/>
</dbReference>
<comment type="subcellular location">
    <subcellularLocation>
        <location evidence="1">Nucleus</location>
        <location evidence="1">Nuclear pore complex</location>
    </subcellularLocation>
</comment>
<dbReference type="Pfam" id="PF13634">
    <property type="entry name" value="Nucleoporin_FG"/>
    <property type="match status" value="1"/>
</dbReference>
<name>A0A0D2A0F6_9PEZI</name>
<dbReference type="FunCoup" id="A0A0D2A0F6">
    <property type="interactions" value="1093"/>
</dbReference>
<dbReference type="Proteomes" id="UP000053259">
    <property type="component" value="Unassembled WGS sequence"/>
</dbReference>
<evidence type="ECO:0000256" key="5">
    <source>
        <dbReference type="SAM" id="MobiDB-lite"/>
    </source>
</evidence>
<feature type="compositionally biased region" description="Low complexity" evidence="5">
    <location>
        <begin position="21"/>
        <end position="37"/>
    </location>
</feature>
<evidence type="ECO:0000256" key="3">
    <source>
        <dbReference type="ARBA" id="ARBA00023132"/>
    </source>
</evidence>
<evidence type="ECO:0000313" key="7">
    <source>
        <dbReference type="Proteomes" id="UP000053259"/>
    </source>
</evidence>
<dbReference type="STRING" id="253628.A0A0D2A0F6"/>
<keyword evidence="4" id="KW-0539">Nucleus</keyword>
<feature type="compositionally biased region" description="Low complexity" evidence="5">
    <location>
        <begin position="130"/>
        <end position="149"/>
    </location>
</feature>
<dbReference type="GO" id="GO:0016973">
    <property type="term" value="P:poly(A)+ mRNA export from nucleus"/>
    <property type="evidence" value="ECO:0007669"/>
    <property type="project" value="TreeGrafter"/>
</dbReference>
<sequence>MGLFDNLGQNQPASAGGSGSLFGANTGASATAASSATPKPSLFSFPQTSQPAASSSTTGGLFGSSTAATSNAPASGGLFGASTTQSQPASSTAGGLFGGLAKSQPQQGTSLFGASTQPAQPSGLLGGSLLGQSQQPPAAQSQADSSVQPKSAATLQAAYFDQILERGKKREKQENGLGALGDLPTLQLGLGDIARKVRNLGQGGPTTQKGKGVDSRAHYLLAASGVSTSSALRDLNSLNAQAGVAITPPSHIVADYDPETYVSNLRAQTTLDLIQQGLEQSKRDFDTFLEENVQMNWDAQRLKIYEHFGLAKPGASPDGDEDGRALGSSQRERGAFGRSSRRSRPLGASSAGMSFGPNGMTRSVLGTSALRGSTTAHTFTDVSEKAQKGSSGNTLVGGLDDRLQRDKAEKYAAKIYSRDGSSLNGERNRDGCFPVLHRFSEVEQAAGIDHAAALVNSYEALISITGEPAEEKSVSDPCAIRERQFAKQYLDESPLSSESVGMRKRILNGSRKCLEDMYYRRVTETVNKDLKTAQLGGMPTKTSYIRGYVRVLDSRRELGDTSCLANIEAADGSNDFPWVILYTFLRCGLIQEAADYVQQNITSLRSIDRKFPPYLLEYARSPERLLSREFRSTINTEYSQSTKSAADGTIDPYRAACYKIVGRCELSKRVLDIKTDEEDWIWLQFALAREVPRSEEQAGEVFGLEQIRETIADIGKRHFSQATENPGGYGLFFFMQILAGMFEKAVAWLYPHNHISAVHFAIALSYYGLLRVSDLNTSELLSYTTRQQARINFALMVGYYTSEFRAAKPVDAADYLCLINLNSDLPGDAGMQQAKICWEALRELVLETREFAALLGDLREDGTRVQGAIEHRVRLIKLKDDFVSGKRKTQDGSFDTKKFMDELTLQAAIAADESGRTTDAVLLYHLAGDYDAVLSIINRTLSEALTVPIDAEPLKIEATKPAMDPTAASADGSARSTFSLATVDDPITLANNFTALYARNAVIMHQIKESTREACQILLTLAEAKRLLKDSLSAPLNQAPPFTAALEAISRTHLLPLDAHGDINVIRTVAGNFQKQPQVVARTVGDVILWAVQAVRSERNRLASTAFEDAGKRAMERELETIGKDLMVFAGLVKFRLSPRVFEVLAGEGGESF</sequence>
<reference evidence="6 7" key="1">
    <citation type="submission" date="2015-01" db="EMBL/GenBank/DDBJ databases">
        <title>The Genome Sequence of Ochroconis gallopava CBS43764.</title>
        <authorList>
            <consortium name="The Broad Institute Genomics Platform"/>
            <person name="Cuomo C."/>
            <person name="de Hoog S."/>
            <person name="Gorbushina A."/>
            <person name="Stielow B."/>
            <person name="Teixiera M."/>
            <person name="Abouelleil A."/>
            <person name="Chapman S.B."/>
            <person name="Priest M."/>
            <person name="Young S.K."/>
            <person name="Wortman J."/>
            <person name="Nusbaum C."/>
            <person name="Birren B."/>
        </authorList>
    </citation>
    <scope>NUCLEOTIDE SEQUENCE [LARGE SCALE GENOMIC DNA]</scope>
    <source>
        <strain evidence="6 7">CBS 43764</strain>
    </source>
</reference>
<proteinExistence type="inferred from homology"/>
<dbReference type="InterPro" id="IPR025574">
    <property type="entry name" value="Nucleoporin_FG_rpt"/>
</dbReference>
<feature type="region of interest" description="Disordered" evidence="5">
    <location>
        <begin position="1"/>
        <end position="64"/>
    </location>
</feature>
<comment type="similarity">
    <text evidence="2">Belongs to the nucleoporin interacting component (NIC) family.</text>
</comment>
<dbReference type="Pfam" id="PF04097">
    <property type="entry name" value="Nic96"/>
    <property type="match status" value="1"/>
</dbReference>
<dbReference type="GeneID" id="27316586"/>
<feature type="compositionally biased region" description="Polar residues" evidence="5">
    <location>
        <begin position="103"/>
        <end position="119"/>
    </location>
</feature>
<feature type="compositionally biased region" description="Low complexity" evidence="5">
    <location>
        <begin position="78"/>
        <end position="93"/>
    </location>
</feature>